<dbReference type="PANTHER" id="PTHR45825:SF11">
    <property type="entry name" value="ALPHA AMYLASE DOMAIN-CONTAINING PROTEIN"/>
    <property type="match status" value="1"/>
</dbReference>
<evidence type="ECO:0000313" key="3">
    <source>
        <dbReference type="Proteomes" id="UP000179099"/>
    </source>
</evidence>
<name>A0A1G2F915_9BACT</name>
<dbReference type="SUPFAM" id="SSF53756">
    <property type="entry name" value="UDP-Glycosyltransferase/glycogen phosphorylase"/>
    <property type="match status" value="1"/>
</dbReference>
<dbReference type="AlphaFoldDB" id="A0A1G2F915"/>
<organism evidence="2 3">
    <name type="scientific">Candidatus Portnoybacteria bacterium RBG_19FT_COMBO_36_7</name>
    <dbReference type="NCBI Taxonomy" id="1801992"/>
    <lineage>
        <taxon>Bacteria</taxon>
        <taxon>Candidatus Portnoyibacteriota</taxon>
    </lineage>
</organism>
<dbReference type="PANTHER" id="PTHR45825">
    <property type="entry name" value="GRANULE-BOUND STARCH SYNTHASE 1, CHLOROPLASTIC/AMYLOPLASTIC"/>
    <property type="match status" value="1"/>
</dbReference>
<dbReference type="InterPro" id="IPR001296">
    <property type="entry name" value="Glyco_trans_1"/>
</dbReference>
<reference evidence="2 3" key="1">
    <citation type="journal article" date="2016" name="Nat. Commun.">
        <title>Thousands of microbial genomes shed light on interconnected biogeochemical processes in an aquifer system.</title>
        <authorList>
            <person name="Anantharaman K."/>
            <person name="Brown C.T."/>
            <person name="Hug L.A."/>
            <person name="Sharon I."/>
            <person name="Castelle C.J."/>
            <person name="Probst A.J."/>
            <person name="Thomas B.C."/>
            <person name="Singh A."/>
            <person name="Wilkins M.J."/>
            <person name="Karaoz U."/>
            <person name="Brodie E.L."/>
            <person name="Williams K.H."/>
            <person name="Hubbard S.S."/>
            <person name="Banfield J.F."/>
        </authorList>
    </citation>
    <scope>NUCLEOTIDE SEQUENCE [LARGE SCALE GENOMIC DNA]</scope>
</reference>
<dbReference type="EMBL" id="MHMW01000007">
    <property type="protein sequence ID" value="OGZ34559.1"/>
    <property type="molecule type" value="Genomic_DNA"/>
</dbReference>
<sequence length="101" mass="11711">MPSRFEPCGLGQMIAMRYGTVPIARAVGGLKDTIENMRAGFLFEKYESREFLNAIEKALDAFKDKTRWKQIQTNGMKKDFSWEASAKVYLCLYKKLIEENF</sequence>
<dbReference type="Proteomes" id="UP000179099">
    <property type="component" value="Unassembled WGS sequence"/>
</dbReference>
<dbReference type="Gene3D" id="3.40.50.2000">
    <property type="entry name" value="Glycogen Phosphorylase B"/>
    <property type="match status" value="2"/>
</dbReference>
<dbReference type="STRING" id="1801992.A2Y98_01040"/>
<protein>
    <recommendedName>
        <fullName evidence="1">Glycosyl transferase family 1 domain-containing protein</fullName>
    </recommendedName>
</protein>
<feature type="domain" description="Glycosyl transferase family 1" evidence="1">
    <location>
        <begin position="1"/>
        <end position="70"/>
    </location>
</feature>
<proteinExistence type="predicted"/>
<dbReference type="GO" id="GO:0016757">
    <property type="term" value="F:glycosyltransferase activity"/>
    <property type="evidence" value="ECO:0007669"/>
    <property type="project" value="InterPro"/>
</dbReference>
<comment type="caution">
    <text evidence="2">The sequence shown here is derived from an EMBL/GenBank/DDBJ whole genome shotgun (WGS) entry which is preliminary data.</text>
</comment>
<accession>A0A1G2F915</accession>
<dbReference type="Pfam" id="PF00534">
    <property type="entry name" value="Glycos_transf_1"/>
    <property type="match status" value="1"/>
</dbReference>
<evidence type="ECO:0000259" key="1">
    <source>
        <dbReference type="Pfam" id="PF00534"/>
    </source>
</evidence>
<evidence type="ECO:0000313" key="2">
    <source>
        <dbReference type="EMBL" id="OGZ34559.1"/>
    </source>
</evidence>
<gene>
    <name evidence="2" type="ORF">A2Y98_01040</name>
</gene>